<name>A0A1R3KHM2_COCAP</name>
<dbReference type="EMBL" id="AWWV01004863">
    <property type="protein sequence ID" value="OMP06575.1"/>
    <property type="molecule type" value="Genomic_DNA"/>
</dbReference>
<dbReference type="AlphaFoldDB" id="A0A1R3KHM2"/>
<evidence type="ECO:0000313" key="2">
    <source>
        <dbReference type="Proteomes" id="UP000188268"/>
    </source>
</evidence>
<comment type="caution">
    <text evidence="1">The sequence shown here is derived from an EMBL/GenBank/DDBJ whole genome shotgun (WGS) entry which is preliminary data.</text>
</comment>
<evidence type="ECO:0000313" key="1">
    <source>
        <dbReference type="EMBL" id="OMP06575.1"/>
    </source>
</evidence>
<organism evidence="1 2">
    <name type="scientific">Corchorus capsularis</name>
    <name type="common">Jute</name>
    <dbReference type="NCBI Taxonomy" id="210143"/>
    <lineage>
        <taxon>Eukaryota</taxon>
        <taxon>Viridiplantae</taxon>
        <taxon>Streptophyta</taxon>
        <taxon>Embryophyta</taxon>
        <taxon>Tracheophyta</taxon>
        <taxon>Spermatophyta</taxon>
        <taxon>Magnoliopsida</taxon>
        <taxon>eudicotyledons</taxon>
        <taxon>Gunneridae</taxon>
        <taxon>Pentapetalae</taxon>
        <taxon>rosids</taxon>
        <taxon>malvids</taxon>
        <taxon>Malvales</taxon>
        <taxon>Malvaceae</taxon>
        <taxon>Grewioideae</taxon>
        <taxon>Apeibeae</taxon>
        <taxon>Corchorus</taxon>
    </lineage>
</organism>
<gene>
    <name evidence="1" type="ORF">CCACVL1_01500</name>
</gene>
<dbReference type="Proteomes" id="UP000188268">
    <property type="component" value="Unassembled WGS sequence"/>
</dbReference>
<reference evidence="1 2" key="1">
    <citation type="submission" date="2013-09" db="EMBL/GenBank/DDBJ databases">
        <title>Corchorus capsularis genome sequencing.</title>
        <authorList>
            <person name="Alam M."/>
            <person name="Haque M.S."/>
            <person name="Islam M.S."/>
            <person name="Emdad E.M."/>
            <person name="Islam M.M."/>
            <person name="Ahmed B."/>
            <person name="Halim A."/>
            <person name="Hossen Q.M.M."/>
            <person name="Hossain M.Z."/>
            <person name="Ahmed R."/>
            <person name="Khan M.M."/>
            <person name="Islam R."/>
            <person name="Rashid M.M."/>
            <person name="Khan S.A."/>
            <person name="Rahman M.S."/>
            <person name="Alam M."/>
        </authorList>
    </citation>
    <scope>NUCLEOTIDE SEQUENCE [LARGE SCALE GENOMIC DNA]</scope>
    <source>
        <strain evidence="2">cv. CVL-1</strain>
        <tissue evidence="1">Whole seedling</tissue>
    </source>
</reference>
<dbReference type="Gramene" id="OMP06575">
    <property type="protein sequence ID" value="OMP06575"/>
    <property type="gene ID" value="CCACVL1_01500"/>
</dbReference>
<proteinExistence type="predicted"/>
<keyword evidence="2" id="KW-1185">Reference proteome</keyword>
<accession>A0A1R3KHM2</accession>
<protein>
    <submittedName>
        <fullName evidence="1">Uncharacterized protein</fullName>
    </submittedName>
</protein>
<sequence length="43" mass="4749">MECCLFTQFKAALNVVIGFDLANTDIGVSVMEEKATGFPFRCM</sequence>